<sequence length="69" mass="8022">MQQKITGYHLDEEQHWVAELDCGHFQHVRHNPPWTVRLWVTTVEGRQQQLGMILNCKKCDVAAPPDSVD</sequence>
<accession>A0A119CYK4</accession>
<name>A0A119CYK4_SHEFR</name>
<protein>
    <submittedName>
        <fullName evidence="1">GNAT family acetyltransferase</fullName>
    </submittedName>
</protein>
<comment type="caution">
    <text evidence="1">The sequence shown here is derived from an EMBL/GenBank/DDBJ whole genome shotgun (WGS) entry which is preliminary data.</text>
</comment>
<dbReference type="RefSeq" id="WP_059747860.1">
    <property type="nucleotide sequence ID" value="NZ_LRDC01000079.1"/>
</dbReference>
<evidence type="ECO:0000313" key="1">
    <source>
        <dbReference type="EMBL" id="KVW99901.1"/>
    </source>
</evidence>
<dbReference type="InterPro" id="IPR021948">
    <property type="entry name" value="DUF3565"/>
</dbReference>
<reference evidence="1 2" key="1">
    <citation type="submission" date="2016-01" db="EMBL/GenBank/DDBJ databases">
        <title>Draft genome of the antarctic isolate Shewanella frigidimarina Ag06-30.</title>
        <authorList>
            <person name="Parmeciano Di Noto G."/>
            <person name="Vazquez S."/>
            <person name="Mac Cormack W."/>
            <person name="Iriarte A."/>
            <person name="Quiroga C."/>
        </authorList>
    </citation>
    <scope>NUCLEOTIDE SEQUENCE [LARGE SCALE GENOMIC DNA]</scope>
    <source>
        <strain evidence="1 2">Ag06-30</strain>
    </source>
</reference>
<gene>
    <name evidence="1" type="ORF">AWJ07_10135</name>
</gene>
<dbReference type="Pfam" id="PF12088">
    <property type="entry name" value="DUF3565"/>
    <property type="match status" value="1"/>
</dbReference>
<evidence type="ECO:0000313" key="2">
    <source>
        <dbReference type="Proteomes" id="UP000055702"/>
    </source>
</evidence>
<dbReference type="GO" id="GO:0016740">
    <property type="term" value="F:transferase activity"/>
    <property type="evidence" value="ECO:0007669"/>
    <property type="project" value="UniProtKB-KW"/>
</dbReference>
<dbReference type="AlphaFoldDB" id="A0A119CYK4"/>
<dbReference type="Proteomes" id="UP000055702">
    <property type="component" value="Unassembled WGS sequence"/>
</dbReference>
<keyword evidence="1" id="KW-0808">Transferase</keyword>
<proteinExistence type="predicted"/>
<dbReference type="EMBL" id="LRDC01000079">
    <property type="protein sequence ID" value="KVW99901.1"/>
    <property type="molecule type" value="Genomic_DNA"/>
</dbReference>
<organism evidence="1">
    <name type="scientific">Shewanella frigidimarina</name>
    <dbReference type="NCBI Taxonomy" id="56812"/>
    <lineage>
        <taxon>Bacteria</taxon>
        <taxon>Pseudomonadati</taxon>
        <taxon>Pseudomonadota</taxon>
        <taxon>Gammaproteobacteria</taxon>
        <taxon>Alteromonadales</taxon>
        <taxon>Shewanellaceae</taxon>
        <taxon>Shewanella</taxon>
    </lineage>
</organism>